<keyword evidence="2" id="KW-1133">Transmembrane helix</keyword>
<gene>
    <name evidence="3" type="ORF">ACFSGJ_16270</name>
</gene>
<feature type="transmembrane region" description="Helical" evidence="2">
    <location>
        <begin position="48"/>
        <end position="70"/>
    </location>
</feature>
<name>A0ABW4S856_9RHOB</name>
<evidence type="ECO:0000256" key="1">
    <source>
        <dbReference type="SAM" id="MobiDB-lite"/>
    </source>
</evidence>
<dbReference type="RefSeq" id="WP_390264152.1">
    <property type="nucleotide sequence ID" value="NZ_JBHUGH010000012.1"/>
</dbReference>
<feature type="transmembrane region" description="Helical" evidence="2">
    <location>
        <begin position="113"/>
        <end position="129"/>
    </location>
</feature>
<feature type="compositionally biased region" description="Low complexity" evidence="1">
    <location>
        <begin position="188"/>
        <end position="200"/>
    </location>
</feature>
<comment type="caution">
    <text evidence="3">The sequence shown here is derived from an EMBL/GenBank/DDBJ whole genome shotgun (WGS) entry which is preliminary data.</text>
</comment>
<sequence>MEQLIERFMDAPLVLAALLFAGTFILEEAAIVTGAALAAAQDLSAPLAFAALSLGLIVSDWVLYAIGAAAARIGWFRQKLGEENIARGRDLLARGVWPAGLTARLVPWLLFPVFVASGFLGVGFLRFALANAAIGIAYLAILFFGIYGFNLVLFDWLAGWGWVGVIGLAAALMALTRWVGYRYRRTHPASPSAQPNASSSKDVDVQGRK</sequence>
<evidence type="ECO:0000256" key="2">
    <source>
        <dbReference type="SAM" id="Phobius"/>
    </source>
</evidence>
<proteinExistence type="predicted"/>
<accession>A0ABW4S856</accession>
<keyword evidence="4" id="KW-1185">Reference proteome</keyword>
<dbReference type="EMBL" id="JBHUGH010000012">
    <property type="protein sequence ID" value="MFD1913770.1"/>
    <property type="molecule type" value="Genomic_DNA"/>
</dbReference>
<feature type="transmembrane region" description="Helical" evidence="2">
    <location>
        <begin position="136"/>
        <end position="154"/>
    </location>
</feature>
<keyword evidence="2" id="KW-0812">Transmembrane</keyword>
<protein>
    <submittedName>
        <fullName evidence="3">DedA family protein</fullName>
    </submittedName>
</protein>
<feature type="transmembrane region" description="Helical" evidence="2">
    <location>
        <begin position="160"/>
        <end position="180"/>
    </location>
</feature>
<evidence type="ECO:0000313" key="4">
    <source>
        <dbReference type="Proteomes" id="UP001597353"/>
    </source>
</evidence>
<keyword evidence="2" id="KW-0472">Membrane</keyword>
<organism evidence="3 4">
    <name type="scientific">Halodurantibacterium flavum</name>
    <dbReference type="NCBI Taxonomy" id="1382802"/>
    <lineage>
        <taxon>Bacteria</taxon>
        <taxon>Pseudomonadati</taxon>
        <taxon>Pseudomonadota</taxon>
        <taxon>Alphaproteobacteria</taxon>
        <taxon>Rhodobacterales</taxon>
        <taxon>Paracoccaceae</taxon>
        <taxon>Halodurantibacterium</taxon>
    </lineage>
</organism>
<dbReference type="Proteomes" id="UP001597353">
    <property type="component" value="Unassembled WGS sequence"/>
</dbReference>
<feature type="region of interest" description="Disordered" evidence="1">
    <location>
        <begin position="187"/>
        <end position="209"/>
    </location>
</feature>
<evidence type="ECO:0000313" key="3">
    <source>
        <dbReference type="EMBL" id="MFD1913770.1"/>
    </source>
</evidence>
<reference evidence="4" key="1">
    <citation type="journal article" date="2019" name="Int. J. Syst. Evol. Microbiol.">
        <title>The Global Catalogue of Microorganisms (GCM) 10K type strain sequencing project: providing services to taxonomists for standard genome sequencing and annotation.</title>
        <authorList>
            <consortium name="The Broad Institute Genomics Platform"/>
            <consortium name="The Broad Institute Genome Sequencing Center for Infectious Disease"/>
            <person name="Wu L."/>
            <person name="Ma J."/>
        </authorList>
    </citation>
    <scope>NUCLEOTIDE SEQUENCE [LARGE SCALE GENOMIC DNA]</scope>
    <source>
        <strain evidence="4">CGMCC 4.7242</strain>
    </source>
</reference>